<dbReference type="Proteomes" id="UP000504635">
    <property type="component" value="Unplaced"/>
</dbReference>
<keyword evidence="2" id="KW-1185">Reference proteome</keyword>
<evidence type="ECO:0000313" key="2">
    <source>
        <dbReference type="Proteomes" id="UP000504635"/>
    </source>
</evidence>
<dbReference type="KEGG" id="soy:115889708"/>
<reference evidence="3" key="1">
    <citation type="submission" date="2025-08" db="UniProtKB">
        <authorList>
            <consortium name="RefSeq"/>
        </authorList>
    </citation>
    <scope>IDENTIFICATION</scope>
    <source>
        <tissue evidence="3">Gonads</tissue>
    </source>
</reference>
<evidence type="ECO:0000313" key="3">
    <source>
        <dbReference type="RefSeq" id="XP_030765630.1"/>
    </source>
</evidence>
<feature type="chain" id="PRO_5027103507" evidence="1">
    <location>
        <begin position="24"/>
        <end position="116"/>
    </location>
</feature>
<proteinExistence type="predicted"/>
<protein>
    <submittedName>
        <fullName evidence="3">Shematrin-like protein 2</fullName>
    </submittedName>
</protein>
<evidence type="ECO:0000256" key="1">
    <source>
        <dbReference type="SAM" id="SignalP"/>
    </source>
</evidence>
<dbReference type="AlphaFoldDB" id="A0A6J2YS67"/>
<name>A0A6J2YS67_SITOR</name>
<keyword evidence="1" id="KW-0732">Signal</keyword>
<dbReference type="RefSeq" id="XP_030765630.1">
    <property type="nucleotide sequence ID" value="XM_030909770.1"/>
</dbReference>
<gene>
    <name evidence="3" type="primary">LOC115889708</name>
</gene>
<accession>A0A6J2YS67</accession>
<dbReference type="GeneID" id="115889708"/>
<organism evidence="2 3">
    <name type="scientific">Sitophilus oryzae</name>
    <name type="common">Rice weevil</name>
    <name type="synonym">Curculio oryzae</name>
    <dbReference type="NCBI Taxonomy" id="7048"/>
    <lineage>
        <taxon>Eukaryota</taxon>
        <taxon>Metazoa</taxon>
        <taxon>Ecdysozoa</taxon>
        <taxon>Arthropoda</taxon>
        <taxon>Hexapoda</taxon>
        <taxon>Insecta</taxon>
        <taxon>Pterygota</taxon>
        <taxon>Neoptera</taxon>
        <taxon>Endopterygota</taxon>
        <taxon>Coleoptera</taxon>
        <taxon>Polyphaga</taxon>
        <taxon>Cucujiformia</taxon>
        <taxon>Curculionidae</taxon>
        <taxon>Dryophthorinae</taxon>
        <taxon>Sitophilus</taxon>
    </lineage>
</organism>
<feature type="signal peptide" evidence="1">
    <location>
        <begin position="1"/>
        <end position="23"/>
    </location>
</feature>
<dbReference type="PROSITE" id="PS51257">
    <property type="entry name" value="PROKAR_LIPOPROTEIN"/>
    <property type="match status" value="1"/>
</dbReference>
<dbReference type="InParanoid" id="A0A6J2YS67"/>
<sequence length="116" mass="13382">MWKFYCNFFLLFFLAFIAIGSCGTEVVHDAVELIDGSHLQKEDTYLPRKTVKRGVYGYGGYGYGYGHSYPHYSYSFAPLYKDYDYYGGYGHGLDYYPYYSSGYHGYGGIGGHGYYW</sequence>